<feature type="compositionally biased region" description="Basic and acidic residues" evidence="4">
    <location>
        <begin position="355"/>
        <end position="364"/>
    </location>
</feature>
<feature type="compositionally biased region" description="Basic residues" evidence="4">
    <location>
        <begin position="316"/>
        <end position="354"/>
    </location>
</feature>
<dbReference type="Pfam" id="PF05253">
    <property type="entry name" value="zf-U11-48K"/>
    <property type="match status" value="1"/>
</dbReference>
<evidence type="ECO:0000313" key="6">
    <source>
        <dbReference type="EMBL" id="KAL2735831.1"/>
    </source>
</evidence>
<keyword evidence="7" id="KW-1185">Reference proteome</keyword>
<keyword evidence="1" id="KW-0479">Metal-binding</keyword>
<evidence type="ECO:0000256" key="3">
    <source>
        <dbReference type="ARBA" id="ARBA00022833"/>
    </source>
</evidence>
<protein>
    <submittedName>
        <fullName evidence="6">U11/U12 small nuclear ribonucleoprotein 48 kDa protein-like</fullName>
    </submittedName>
</protein>
<dbReference type="GO" id="GO:0008270">
    <property type="term" value="F:zinc ion binding"/>
    <property type="evidence" value="ECO:0007669"/>
    <property type="project" value="UniProtKB-KW"/>
</dbReference>
<feature type="domain" description="CHHC U11-48K-type" evidence="5">
    <location>
        <begin position="48"/>
        <end position="75"/>
    </location>
</feature>
<organism evidence="6 7">
    <name type="scientific">Vespula squamosa</name>
    <name type="common">Southern yellow jacket</name>
    <name type="synonym">Wasp</name>
    <dbReference type="NCBI Taxonomy" id="30214"/>
    <lineage>
        <taxon>Eukaryota</taxon>
        <taxon>Metazoa</taxon>
        <taxon>Ecdysozoa</taxon>
        <taxon>Arthropoda</taxon>
        <taxon>Hexapoda</taxon>
        <taxon>Insecta</taxon>
        <taxon>Pterygota</taxon>
        <taxon>Neoptera</taxon>
        <taxon>Endopterygota</taxon>
        <taxon>Hymenoptera</taxon>
        <taxon>Apocrita</taxon>
        <taxon>Aculeata</taxon>
        <taxon>Vespoidea</taxon>
        <taxon>Vespidae</taxon>
        <taxon>Vespinae</taxon>
        <taxon>Vespula</taxon>
    </lineage>
</organism>
<comment type="caution">
    <text evidence="6">The sequence shown here is derived from an EMBL/GenBank/DDBJ whole genome shotgun (WGS) entry which is preliminary data.</text>
</comment>
<name>A0ABD2BSS8_VESSQ</name>
<feature type="compositionally biased region" description="Basic and acidic residues" evidence="4">
    <location>
        <begin position="371"/>
        <end position="381"/>
    </location>
</feature>
<dbReference type="EMBL" id="JAUDFV010000056">
    <property type="protein sequence ID" value="KAL2735831.1"/>
    <property type="molecule type" value="Genomic_DNA"/>
</dbReference>
<gene>
    <name evidence="6" type="ORF">V1478_002515</name>
</gene>
<dbReference type="Proteomes" id="UP001607302">
    <property type="component" value="Unassembled WGS sequence"/>
</dbReference>
<sequence length="381" mass="44800">MLETTLDERKQQLVELNDFNKNISQEIASITSTLGWTVESISCDNKNFVTCPYDTSHRITEECLNTHVSACQWKAEGYGKFSIPFPESALSPNAPSSLQLDEKLQDEILQHAKEQNPEMETGSGQRLIPRTSDRLTSDFTSDERKALYQYVIAHTVKPDIGHDIADINKPKPQDKDKEMSLLEMLIQERNLKRRRAKHRGVHTNKKSHIEILREVINQQMEIYTEYILEQKDTTVIRSACNSEQDLNTYSDKQKLIVTNRYEKPSASTHFSQSEKNGHQRINTMCDRRLESTINKNYSESVKYKKYRKRLSDSRERSKKSKHKHRSRSRDYKSHKKHKYKSKDKRAKKKHKSRNRDRSSQERGHSKYSNIRIKESYYSKDR</sequence>
<evidence type="ECO:0000256" key="4">
    <source>
        <dbReference type="SAM" id="MobiDB-lite"/>
    </source>
</evidence>
<reference evidence="6 7" key="1">
    <citation type="journal article" date="2024" name="Ann. Entomol. Soc. Am.">
        <title>Genomic analyses of the southern and eastern yellowjacket wasps (Hymenoptera: Vespidae) reveal evolutionary signatures of social life.</title>
        <authorList>
            <person name="Catto M.A."/>
            <person name="Caine P.B."/>
            <person name="Orr S.E."/>
            <person name="Hunt B.G."/>
            <person name="Goodisman M.A.D."/>
        </authorList>
    </citation>
    <scope>NUCLEOTIDE SEQUENCE [LARGE SCALE GENOMIC DNA]</scope>
    <source>
        <strain evidence="6">233</strain>
        <tissue evidence="6">Head and thorax</tissue>
    </source>
</reference>
<keyword evidence="2" id="KW-0863">Zinc-finger</keyword>
<dbReference type="PROSITE" id="PS51800">
    <property type="entry name" value="ZF_CHHC_U11_48K"/>
    <property type="match status" value="1"/>
</dbReference>
<evidence type="ECO:0000256" key="2">
    <source>
        <dbReference type="ARBA" id="ARBA00022771"/>
    </source>
</evidence>
<dbReference type="InterPro" id="IPR022776">
    <property type="entry name" value="TRM13/UPF0224_CHHC_Znf_dom"/>
</dbReference>
<feature type="region of interest" description="Disordered" evidence="4">
    <location>
        <begin position="300"/>
        <end position="381"/>
    </location>
</feature>
<evidence type="ECO:0000313" key="7">
    <source>
        <dbReference type="Proteomes" id="UP001607302"/>
    </source>
</evidence>
<evidence type="ECO:0000256" key="1">
    <source>
        <dbReference type="ARBA" id="ARBA00022723"/>
    </source>
</evidence>
<keyword evidence="3" id="KW-0862">Zinc</keyword>
<accession>A0ABD2BSS8</accession>
<dbReference type="AlphaFoldDB" id="A0ABD2BSS8"/>
<proteinExistence type="predicted"/>
<evidence type="ECO:0000259" key="5">
    <source>
        <dbReference type="PROSITE" id="PS51800"/>
    </source>
</evidence>